<name>A0A8B8E702_CRAVI</name>
<dbReference type="Pfam" id="PF13613">
    <property type="entry name" value="HTH_Tnp_4"/>
    <property type="match status" value="1"/>
</dbReference>
<dbReference type="InterPro" id="IPR027806">
    <property type="entry name" value="HARBI1_dom"/>
</dbReference>
<organism evidence="10 11">
    <name type="scientific">Crassostrea virginica</name>
    <name type="common">Eastern oyster</name>
    <dbReference type="NCBI Taxonomy" id="6565"/>
    <lineage>
        <taxon>Eukaryota</taxon>
        <taxon>Metazoa</taxon>
        <taxon>Spiralia</taxon>
        <taxon>Lophotrochozoa</taxon>
        <taxon>Mollusca</taxon>
        <taxon>Bivalvia</taxon>
        <taxon>Autobranchia</taxon>
        <taxon>Pteriomorphia</taxon>
        <taxon>Ostreida</taxon>
        <taxon>Ostreoidea</taxon>
        <taxon>Ostreidae</taxon>
        <taxon>Crassostrea</taxon>
    </lineage>
</organism>
<keyword evidence="4" id="KW-0862">Zinc</keyword>
<feature type="region of interest" description="Disordered" evidence="8">
    <location>
        <begin position="104"/>
        <end position="148"/>
    </location>
</feature>
<dbReference type="AlphaFoldDB" id="A0A8B8E702"/>
<comment type="cofactor">
    <cofactor evidence="1">
        <name>a divalent metal cation</name>
        <dbReference type="ChEBI" id="CHEBI:60240"/>
    </cofactor>
</comment>
<evidence type="ECO:0000313" key="11">
    <source>
        <dbReference type="RefSeq" id="XP_022335930.1"/>
    </source>
</evidence>
<dbReference type="PANTHER" id="PTHR23080">
    <property type="entry name" value="THAP DOMAIN PROTEIN"/>
    <property type="match status" value="1"/>
</dbReference>
<keyword evidence="3 6" id="KW-0863">Zinc-finger</keyword>
<dbReference type="InterPro" id="IPR027805">
    <property type="entry name" value="Transposase_HTH_dom"/>
</dbReference>
<sequence length="596" mass="66729">MDCIRGMYKESVGDYCCVPGCTNSRGKCKRAGIKVSFYKIPADEKRRTLWLSLIRCDVIADKNGVSKQVPFTPKPHTRICSVHFAGGKVNHDDPTHPAYVPTIFPRNASKERQTNTSKTAGAEKLTPLPKNRKRSLAPPCSAGRPKKARKWITDATQACSANFHPSDIKTSLAGKRMLSSTARTKDSHAKCTQGPRLRSLITASCSEKSKSSTCRQDSGVSGPAIQEDSVPTVSCDHNYSAQPAPPSGQLEATPNKQTNKQLEVAQKETEARQNEVKGLKTEQFCLERFSDDPKLINFYTGFLDYKTFVSVFTALQPTASTLVCRTQVQEHSSMMDEIKMTPFKDECTSLTLIDQFFMFMCNVRQGFHEQDLAVRFNVSEESVCKILITWTKYLYVMFKSLSLWPSRKTVDQNMPECFKCTYPNTRVILDCSEISVQTPSSKVIDSEMYVDFQSHTTYKSLVGITPSGSVSFVSPLYPGGISAKDITAKSGILDRIEPNDQVMVDKGFQIQDLLEPKHATVVIPPFLGQKGKFSQQEVSNSHEIARLQMHVERAIHRIKDYHIFDKVVPFNFASTIDQIWTVCTILTNFRGSLLQN</sequence>
<keyword evidence="7" id="KW-0175">Coiled coil</keyword>
<accession>A0A8B8E702</accession>
<feature type="compositionally biased region" description="Polar residues" evidence="8">
    <location>
        <begin position="210"/>
        <end position="219"/>
    </location>
</feature>
<reference evidence="11" key="1">
    <citation type="submission" date="2025-08" db="UniProtKB">
        <authorList>
            <consortium name="RefSeq"/>
        </authorList>
    </citation>
    <scope>IDENTIFICATION</scope>
    <source>
        <tissue evidence="11">Whole sample</tissue>
    </source>
</reference>
<dbReference type="InterPro" id="IPR006612">
    <property type="entry name" value="THAP_Znf"/>
</dbReference>
<dbReference type="Pfam" id="PF13359">
    <property type="entry name" value="DDE_Tnp_4"/>
    <property type="match status" value="1"/>
</dbReference>
<evidence type="ECO:0000256" key="4">
    <source>
        <dbReference type="ARBA" id="ARBA00022833"/>
    </source>
</evidence>
<evidence type="ECO:0000256" key="5">
    <source>
        <dbReference type="ARBA" id="ARBA00023125"/>
    </source>
</evidence>
<feature type="region of interest" description="Disordered" evidence="8">
    <location>
        <begin position="210"/>
        <end position="255"/>
    </location>
</feature>
<dbReference type="GeneID" id="111132419"/>
<evidence type="ECO:0000256" key="2">
    <source>
        <dbReference type="ARBA" id="ARBA00022723"/>
    </source>
</evidence>
<dbReference type="GO" id="GO:0003677">
    <property type="term" value="F:DNA binding"/>
    <property type="evidence" value="ECO:0007669"/>
    <property type="project" value="UniProtKB-UniRule"/>
</dbReference>
<evidence type="ECO:0000313" key="10">
    <source>
        <dbReference type="Proteomes" id="UP000694844"/>
    </source>
</evidence>
<feature type="coiled-coil region" evidence="7">
    <location>
        <begin position="255"/>
        <end position="282"/>
    </location>
</feature>
<keyword evidence="2" id="KW-0479">Metal-binding</keyword>
<dbReference type="GO" id="GO:0008270">
    <property type="term" value="F:zinc ion binding"/>
    <property type="evidence" value="ECO:0007669"/>
    <property type="project" value="UniProtKB-KW"/>
</dbReference>
<proteinExistence type="predicted"/>
<keyword evidence="5 6" id="KW-0238">DNA-binding</keyword>
<dbReference type="SMART" id="SM00980">
    <property type="entry name" value="THAP"/>
    <property type="match status" value="1"/>
</dbReference>
<dbReference type="PROSITE" id="PS50950">
    <property type="entry name" value="ZF_THAP"/>
    <property type="match status" value="1"/>
</dbReference>
<dbReference type="KEGG" id="cvn:111132419"/>
<evidence type="ECO:0000256" key="8">
    <source>
        <dbReference type="SAM" id="MobiDB-lite"/>
    </source>
</evidence>
<protein>
    <submittedName>
        <fullName evidence="11">Uncharacterized protein LOC111132419</fullName>
    </submittedName>
</protein>
<evidence type="ECO:0000256" key="3">
    <source>
        <dbReference type="ARBA" id="ARBA00022771"/>
    </source>
</evidence>
<dbReference type="Pfam" id="PF05485">
    <property type="entry name" value="THAP"/>
    <property type="match status" value="1"/>
</dbReference>
<evidence type="ECO:0000256" key="6">
    <source>
        <dbReference type="PROSITE-ProRule" id="PRU00309"/>
    </source>
</evidence>
<feature type="domain" description="THAP-type" evidence="9">
    <location>
        <begin position="12"/>
        <end position="104"/>
    </location>
</feature>
<dbReference type="PANTHER" id="PTHR23080:SF133">
    <property type="entry name" value="SI:CH211-262I1.5-RELATED"/>
    <property type="match status" value="1"/>
</dbReference>
<evidence type="ECO:0000256" key="7">
    <source>
        <dbReference type="SAM" id="Coils"/>
    </source>
</evidence>
<keyword evidence="10" id="KW-1185">Reference proteome</keyword>
<evidence type="ECO:0000259" key="9">
    <source>
        <dbReference type="PROSITE" id="PS50950"/>
    </source>
</evidence>
<feature type="compositionally biased region" description="Polar residues" evidence="8">
    <location>
        <begin position="229"/>
        <end position="241"/>
    </location>
</feature>
<dbReference type="Proteomes" id="UP000694844">
    <property type="component" value="Chromosome 5"/>
</dbReference>
<evidence type="ECO:0000256" key="1">
    <source>
        <dbReference type="ARBA" id="ARBA00001968"/>
    </source>
</evidence>
<dbReference type="SUPFAM" id="SSF57716">
    <property type="entry name" value="Glucocorticoid receptor-like (DNA-binding domain)"/>
    <property type="match status" value="1"/>
</dbReference>
<dbReference type="RefSeq" id="XP_022335930.1">
    <property type="nucleotide sequence ID" value="XM_022480222.1"/>
</dbReference>
<gene>
    <name evidence="11" type="primary">LOC111132419</name>
</gene>
<dbReference type="OrthoDB" id="6087056at2759"/>